<protein>
    <submittedName>
        <fullName evidence="2">Uncharacterized protein</fullName>
    </submittedName>
</protein>
<comment type="caution">
    <text evidence="2">The sequence shown here is derived from an EMBL/GenBank/DDBJ whole genome shotgun (WGS) entry which is preliminary data.</text>
</comment>
<dbReference type="PANTHER" id="PTHR46662:SF104">
    <property type="entry name" value="GPI-ANCHORED ADHESIN-LIKE PROTEIN PGA55-RELATED"/>
    <property type="match status" value="1"/>
</dbReference>
<dbReference type="Gene3D" id="3.80.10.10">
    <property type="entry name" value="Ribonuclease Inhibitor"/>
    <property type="match status" value="2"/>
</dbReference>
<evidence type="ECO:0000313" key="2">
    <source>
        <dbReference type="EMBL" id="TBU02959.1"/>
    </source>
</evidence>
<gene>
    <name evidence="2" type="ORF">CWI39_1057p0010</name>
</gene>
<evidence type="ECO:0000256" key="1">
    <source>
        <dbReference type="SAM" id="MobiDB-lite"/>
    </source>
</evidence>
<dbReference type="PANTHER" id="PTHR46662">
    <property type="entry name" value="DI-GLUCOSE BINDING PROTEIN WITH LEUCINE-RICH REPEAT DOMAIN-CONTAINING PROTEIN"/>
    <property type="match status" value="1"/>
</dbReference>
<dbReference type="AlphaFoldDB" id="A0A4Q9L5S4"/>
<accession>A0A4Q9L5S4</accession>
<dbReference type="VEuPathDB" id="MicrosporidiaDB:CWI39_1057p0010"/>
<sequence length="864" mass="100240">MYSKKILQILHDFINNKKSKEIYEMCKYLVQYGTRDHYLKVVIIISTLFRVNICIRIIVDFQALDPVIDSISEHSNNSKSIDSYDGQGDNQTESRPCAPNMSSIPEIKKRHRNFKRTDDSNVPFKKRKFDIIDDLKNKNLGSQTLNLNIGEVISSESDMIEKNVKEFAFSIDKNEDNLKIFENINILLSEDPIDIVKFDYPGNFMILSKHFDDLQKTGSYEIKLNIKDITKSNIECVIFKECINVLKNGWNNNFNDLNKEEVLDLIWLLDDLSCYSEADTLLLFYRNLLPFIFSYLKDKSYNDVSNVTCTDFISHKKYFLPFIYLLYDSIHVNYNSKNNELTLIEKKHNENIFSFEKHNIDEILIRTTPRALELIKQENSKEKSVLLDCIIGSYRIKGIRISGSNTYFTETKDLDFSCNNITKDSTVYGMNTSFISIFSAIEAFKKEEITYIEFERIVVSDKDFSFLKTLKNLESLVLVKCKTPKKKIFLGKLSSYFPKLKNLHIVGYLLQNEIFNELNVMNIVSLELSCCSYRISTVKIKPFKMNVLKEFRMNYSSLNYKIIKPMMLSNSLRVIDMRGVDFLRLLNFEVCENWQKCFHSIDLSKCSLNVILLRYFSSDIKAEILILDRFCNKSHLEIILSQKTLHSSTKKLSLSHNLIDNYILFNVSQFEILECLNMSYLINHSINLSCLEYKLKSKLKDINLSGNRFEKEFLISISQFKTLSKLNISNCNLNSGFMINLCVGNLIASLKKINISENTLCASDIFRLGLFLNLKHLIVSLDGKVISEYIEEYGTLRCQNLETLELINTNVNDGIKNLIISQPLLKNVKLRNCRIEPNLLILNCNLSPKSFKKGHIRDTKISGF</sequence>
<proteinExistence type="predicted"/>
<reference evidence="2 3" key="1">
    <citation type="submission" date="2017-12" db="EMBL/GenBank/DDBJ databases">
        <authorList>
            <person name="Pombert J.-F."/>
            <person name="Haag K.L."/>
            <person name="Ebert D."/>
        </authorList>
    </citation>
    <scope>NUCLEOTIDE SEQUENCE [LARGE SCALE GENOMIC DNA]</scope>
    <source>
        <strain evidence="2">IL-BN-2</strain>
    </source>
</reference>
<dbReference type="SUPFAM" id="SSF52047">
    <property type="entry name" value="RNI-like"/>
    <property type="match status" value="2"/>
</dbReference>
<dbReference type="InterPro" id="IPR032675">
    <property type="entry name" value="LRR_dom_sf"/>
</dbReference>
<dbReference type="EMBL" id="PIXR01001057">
    <property type="protein sequence ID" value="TBU02959.1"/>
    <property type="molecule type" value="Genomic_DNA"/>
</dbReference>
<organism evidence="2 3">
    <name type="scientific">Hamiltosporidium magnivora</name>
    <dbReference type="NCBI Taxonomy" id="148818"/>
    <lineage>
        <taxon>Eukaryota</taxon>
        <taxon>Fungi</taxon>
        <taxon>Fungi incertae sedis</taxon>
        <taxon>Microsporidia</taxon>
        <taxon>Dubosqiidae</taxon>
        <taxon>Hamiltosporidium</taxon>
    </lineage>
</organism>
<name>A0A4Q9L5S4_9MICR</name>
<dbReference type="Proteomes" id="UP000293045">
    <property type="component" value="Unassembled WGS sequence"/>
</dbReference>
<evidence type="ECO:0000313" key="3">
    <source>
        <dbReference type="Proteomes" id="UP000293045"/>
    </source>
</evidence>
<dbReference type="VEuPathDB" id="MicrosporidiaDB:CWI36_0132p0010"/>
<feature type="region of interest" description="Disordered" evidence="1">
    <location>
        <begin position="75"/>
        <end position="103"/>
    </location>
</feature>